<evidence type="ECO:0000256" key="2">
    <source>
        <dbReference type="ARBA" id="ARBA00007367"/>
    </source>
</evidence>
<keyword evidence="11" id="KW-0739">Sodium transport</keyword>
<dbReference type="Pfam" id="PF00999">
    <property type="entry name" value="Na_H_Exchanger"/>
    <property type="match status" value="1"/>
</dbReference>
<feature type="transmembrane region" description="Helical" evidence="12">
    <location>
        <begin position="295"/>
        <end position="315"/>
    </location>
</feature>
<keyword evidence="5" id="KW-1003">Cell membrane</keyword>
<dbReference type="InterPro" id="IPR004709">
    <property type="entry name" value="NaH_exchanger"/>
</dbReference>
<feature type="transmembrane region" description="Helical" evidence="12">
    <location>
        <begin position="152"/>
        <end position="173"/>
    </location>
</feature>
<dbReference type="PANTHER" id="PTHR10110:SF195">
    <property type="entry name" value="NA(+)_H(+) ANTIPORTER NHAS2"/>
    <property type="match status" value="1"/>
</dbReference>
<keyword evidence="4" id="KW-0050">Antiport</keyword>
<evidence type="ECO:0000256" key="6">
    <source>
        <dbReference type="ARBA" id="ARBA00022692"/>
    </source>
</evidence>
<gene>
    <name evidence="14" type="ORF">GTZ99_11415</name>
</gene>
<dbReference type="InterPro" id="IPR006153">
    <property type="entry name" value="Cation/H_exchanger_TM"/>
</dbReference>
<name>A0ABW9XF74_9SPHN</name>
<proteinExistence type="inferred from homology"/>
<keyword evidence="8" id="KW-0915">Sodium</keyword>
<dbReference type="InterPro" id="IPR018422">
    <property type="entry name" value="Cation/H_exchanger_CPA1"/>
</dbReference>
<dbReference type="Proteomes" id="UP000753724">
    <property type="component" value="Unassembled WGS sequence"/>
</dbReference>
<evidence type="ECO:0000313" key="15">
    <source>
        <dbReference type="Proteomes" id="UP000753724"/>
    </source>
</evidence>
<feature type="transmembrane region" description="Helical" evidence="12">
    <location>
        <begin position="6"/>
        <end position="23"/>
    </location>
</feature>
<dbReference type="PANTHER" id="PTHR10110">
    <property type="entry name" value="SODIUM/HYDROGEN EXCHANGER"/>
    <property type="match status" value="1"/>
</dbReference>
<comment type="caution">
    <text evidence="14">The sequence shown here is derived from an EMBL/GenBank/DDBJ whole genome shotgun (WGS) entry which is preliminary data.</text>
</comment>
<feature type="transmembrane region" description="Helical" evidence="12">
    <location>
        <begin position="56"/>
        <end position="75"/>
    </location>
</feature>
<evidence type="ECO:0000256" key="4">
    <source>
        <dbReference type="ARBA" id="ARBA00022449"/>
    </source>
</evidence>
<evidence type="ECO:0000256" key="5">
    <source>
        <dbReference type="ARBA" id="ARBA00022475"/>
    </source>
</evidence>
<keyword evidence="10 12" id="KW-0472">Membrane</keyword>
<keyword evidence="7 12" id="KW-1133">Transmembrane helix</keyword>
<keyword evidence="15" id="KW-1185">Reference proteome</keyword>
<dbReference type="RefSeq" id="WP_161718966.1">
    <property type="nucleotide sequence ID" value="NZ_JAAAPO010000004.1"/>
</dbReference>
<evidence type="ECO:0000256" key="3">
    <source>
        <dbReference type="ARBA" id="ARBA00022448"/>
    </source>
</evidence>
<dbReference type="PRINTS" id="PR01084">
    <property type="entry name" value="NAHEXCHNGR"/>
</dbReference>
<evidence type="ECO:0000256" key="12">
    <source>
        <dbReference type="SAM" id="Phobius"/>
    </source>
</evidence>
<keyword evidence="3" id="KW-0813">Transport</keyword>
<evidence type="ECO:0000313" key="14">
    <source>
        <dbReference type="EMBL" id="NBC37166.1"/>
    </source>
</evidence>
<feature type="transmembrane region" description="Helical" evidence="12">
    <location>
        <begin position="335"/>
        <end position="353"/>
    </location>
</feature>
<protein>
    <submittedName>
        <fullName evidence="14">Sodium:proton antiporter</fullName>
    </submittedName>
</protein>
<feature type="transmembrane region" description="Helical" evidence="12">
    <location>
        <begin position="263"/>
        <end position="283"/>
    </location>
</feature>
<feature type="transmembrane region" description="Helical" evidence="12">
    <location>
        <begin position="234"/>
        <end position="251"/>
    </location>
</feature>
<feature type="transmembrane region" description="Helical" evidence="12">
    <location>
        <begin position="179"/>
        <end position="204"/>
    </location>
</feature>
<evidence type="ECO:0000256" key="1">
    <source>
        <dbReference type="ARBA" id="ARBA00004651"/>
    </source>
</evidence>
<feature type="transmembrane region" description="Helical" evidence="12">
    <location>
        <begin position="365"/>
        <end position="386"/>
    </location>
</feature>
<evidence type="ECO:0000256" key="11">
    <source>
        <dbReference type="ARBA" id="ARBA00023201"/>
    </source>
</evidence>
<feature type="transmembrane region" description="Helical" evidence="12">
    <location>
        <begin position="110"/>
        <end position="132"/>
    </location>
</feature>
<feature type="transmembrane region" description="Helical" evidence="12">
    <location>
        <begin position="82"/>
        <end position="104"/>
    </location>
</feature>
<dbReference type="EMBL" id="JAAAPO010000004">
    <property type="protein sequence ID" value="NBC37166.1"/>
    <property type="molecule type" value="Genomic_DNA"/>
</dbReference>
<evidence type="ECO:0000256" key="9">
    <source>
        <dbReference type="ARBA" id="ARBA00023065"/>
    </source>
</evidence>
<keyword evidence="6 12" id="KW-0812">Transmembrane</keyword>
<keyword evidence="9" id="KW-0406">Ion transport</keyword>
<comment type="similarity">
    <text evidence="2">Belongs to the monovalent cation:proton antiporter 1 (CPA1) transporter (TC 2.A.36) family.</text>
</comment>
<feature type="transmembrane region" description="Helical" evidence="12">
    <location>
        <begin position="30"/>
        <end position="50"/>
    </location>
</feature>
<organism evidence="14 15">
    <name type="scientific">Novosphingobium ovatum</name>
    <dbReference type="NCBI Taxonomy" id="1908523"/>
    <lineage>
        <taxon>Bacteria</taxon>
        <taxon>Pseudomonadati</taxon>
        <taxon>Pseudomonadota</taxon>
        <taxon>Alphaproteobacteria</taxon>
        <taxon>Sphingomonadales</taxon>
        <taxon>Sphingomonadaceae</taxon>
        <taxon>Novosphingobium</taxon>
    </lineage>
</organism>
<evidence type="ECO:0000256" key="8">
    <source>
        <dbReference type="ARBA" id="ARBA00023053"/>
    </source>
</evidence>
<accession>A0ABW9XF74</accession>
<dbReference type="Gene3D" id="6.10.140.1330">
    <property type="match status" value="1"/>
</dbReference>
<comment type="subcellular location">
    <subcellularLocation>
        <location evidence="1">Cell membrane</location>
        <topology evidence="1">Multi-pass membrane protein</topology>
    </subcellularLocation>
</comment>
<feature type="domain" description="Cation/H+ exchanger transmembrane" evidence="13">
    <location>
        <begin position="14"/>
        <end position="388"/>
    </location>
</feature>
<evidence type="ECO:0000256" key="7">
    <source>
        <dbReference type="ARBA" id="ARBA00022989"/>
    </source>
</evidence>
<reference evidence="15" key="1">
    <citation type="submission" date="2020-01" db="EMBL/GenBank/DDBJ databases">
        <title>Sphingomonas sp. strain CSW-10.</title>
        <authorList>
            <person name="Chen W.-M."/>
        </authorList>
    </citation>
    <scope>NUCLEOTIDE SEQUENCE [LARGE SCALE GENOMIC DNA]</scope>
    <source>
        <strain evidence="15">FSY-8</strain>
    </source>
</reference>
<evidence type="ECO:0000256" key="10">
    <source>
        <dbReference type="ARBA" id="ARBA00023136"/>
    </source>
</evidence>
<sequence length="392" mass="40754">MHGMDSLTLGLLLLIACLVAIICRRFGQPYAIGLVVAGIGLSVSGYKSGIALTPELVFSVLLPPLVFEAALHLGWKQFRREGALVLSLAFGGTLLSAGVVAAGMHWLAAWGWPASLLFGSLIAATDPVSVIAMMKEQKADKRLRFLMEAESLINDGAAAVLFALVAAWIAGTATGPGGIAMTLVTTVGGGVLLGLTVAAGLMLIAGRSEDHLVEITLTMLAAYGSFLLAEELHVSGVLATLSAGMLVGNWGKGRSLSEAGGEAVIQFWDFAAFLANSVVFLLIGSREATQPIASFWVPALIGTVAVLAGRAVAIYPITPLFRKTAMATDMLTRHILFWGGLRGALALALALGAPRSLPEHDALVSVAFAVVAFSIFVQGLTVPMLLRKAGGR</sequence>
<evidence type="ECO:0000259" key="13">
    <source>
        <dbReference type="Pfam" id="PF00999"/>
    </source>
</evidence>